<reference evidence="1 2" key="1">
    <citation type="journal article" date="2017" name="Curr. Biol.">
        <title>Genome architecture and evolution of a unichromosomal asexual nematode.</title>
        <authorList>
            <person name="Fradin H."/>
            <person name="Zegar C."/>
            <person name="Gutwein M."/>
            <person name="Lucas J."/>
            <person name="Kovtun M."/>
            <person name="Corcoran D."/>
            <person name="Baugh L.R."/>
            <person name="Kiontke K."/>
            <person name="Gunsalus K."/>
            <person name="Fitch D.H."/>
            <person name="Piano F."/>
        </authorList>
    </citation>
    <scope>NUCLEOTIDE SEQUENCE [LARGE SCALE GENOMIC DNA]</scope>
    <source>
        <strain evidence="1">PF1309</strain>
    </source>
</reference>
<accession>A0A2A2JYT3</accession>
<organism evidence="1 2">
    <name type="scientific">Diploscapter pachys</name>
    <dbReference type="NCBI Taxonomy" id="2018661"/>
    <lineage>
        <taxon>Eukaryota</taxon>
        <taxon>Metazoa</taxon>
        <taxon>Ecdysozoa</taxon>
        <taxon>Nematoda</taxon>
        <taxon>Chromadorea</taxon>
        <taxon>Rhabditida</taxon>
        <taxon>Rhabditina</taxon>
        <taxon>Rhabditomorpha</taxon>
        <taxon>Rhabditoidea</taxon>
        <taxon>Rhabditidae</taxon>
        <taxon>Diploscapter</taxon>
    </lineage>
</organism>
<proteinExistence type="predicted"/>
<dbReference type="AntiFam" id="ANF00099">
    <property type="entry name" value="Shadow ORF (opposite glcB)"/>
</dbReference>
<name>A0A2A2JYT3_9BILA</name>
<gene>
    <name evidence="1" type="ORF">WR25_17884</name>
</gene>
<dbReference type="AlphaFoldDB" id="A0A2A2JYT3"/>
<dbReference type="OrthoDB" id="10684048at2759"/>
<sequence>MPSATVQRQLATGGGGGVFAVRIEATDDALAALLQLFAQVALHQAKPVAVDHHLVVGIDCRHGVFTVEDGRQGRFQQQVFYARSVGRTDLAAGINLNFYVQAVVLQQQGLRCSGFALVADKLVGLSQTGLGAIFQADLELTINHLIAPRIGGIAFSQQGTVLWCQIMDQGIEAGPERITFDTAARQHFFIDETLQVGGYLQALAVHAISHFLTLQNQSSDTGFGHLGVLVSFDTGNTHGTHYLTTNNHRHAAFQRGHKRRGQEGRTTAIDHVFKTLGFTATEGGTAGFFSGNVGTDRRTTVETLEAQWVAAVIDHADAHRPLVFLGFGTGASKNAADFGLAHHGITKTFQAHIGNAVAVGVSQTDSGRIREVQAKAVRRAQSRSLTDQNHHHACAEQLAYLVGYRDPPLLHQHNRRQRPPLGVCLLLQTCEEGQSVPVHGERREPVGHNNGQVDPTRVLLGVVAQLTSRGVV</sequence>
<evidence type="ECO:0000313" key="2">
    <source>
        <dbReference type="Proteomes" id="UP000218231"/>
    </source>
</evidence>
<evidence type="ECO:0000313" key="1">
    <source>
        <dbReference type="EMBL" id="PAV66936.1"/>
    </source>
</evidence>
<comment type="caution">
    <text evidence="1">The sequence shown here is derived from an EMBL/GenBank/DDBJ whole genome shotgun (WGS) entry which is preliminary data.</text>
</comment>
<keyword evidence="2" id="KW-1185">Reference proteome</keyword>
<protein>
    <submittedName>
        <fullName evidence="1">Uncharacterized protein</fullName>
    </submittedName>
</protein>
<dbReference type="EMBL" id="LIAE01010017">
    <property type="protein sequence ID" value="PAV66936.1"/>
    <property type="molecule type" value="Genomic_DNA"/>
</dbReference>
<dbReference type="Proteomes" id="UP000218231">
    <property type="component" value="Unassembled WGS sequence"/>
</dbReference>